<organism evidence="1 2">
    <name type="scientific">Streptococcus oralis</name>
    <dbReference type="NCBI Taxonomy" id="1303"/>
    <lineage>
        <taxon>Bacteria</taxon>
        <taxon>Bacillati</taxon>
        <taxon>Bacillota</taxon>
        <taxon>Bacilli</taxon>
        <taxon>Lactobacillales</taxon>
        <taxon>Streptococcaceae</taxon>
        <taxon>Streptococcus</taxon>
    </lineage>
</organism>
<gene>
    <name evidence="1" type="ORF">D8863_07965</name>
</gene>
<dbReference type="CDD" id="cd00093">
    <property type="entry name" value="HTH_XRE"/>
    <property type="match status" value="1"/>
</dbReference>
<evidence type="ECO:0000313" key="1">
    <source>
        <dbReference type="EMBL" id="RSI65717.1"/>
    </source>
</evidence>
<dbReference type="SUPFAM" id="SSF47413">
    <property type="entry name" value="lambda repressor-like DNA-binding domains"/>
    <property type="match status" value="1"/>
</dbReference>
<dbReference type="RefSeq" id="WP_260469768.1">
    <property type="nucleotide sequence ID" value="NZ_RJNJ01000009.1"/>
</dbReference>
<dbReference type="GO" id="GO:0003677">
    <property type="term" value="F:DNA binding"/>
    <property type="evidence" value="ECO:0007669"/>
    <property type="project" value="InterPro"/>
</dbReference>
<dbReference type="InterPro" id="IPR010982">
    <property type="entry name" value="Lambda_DNA-bd_dom_sf"/>
</dbReference>
<comment type="caution">
    <text evidence="1">The sequence shown here is derived from an EMBL/GenBank/DDBJ whole genome shotgun (WGS) entry which is preliminary data.</text>
</comment>
<dbReference type="EMBL" id="RJNJ01000009">
    <property type="protein sequence ID" value="RSI65717.1"/>
    <property type="molecule type" value="Genomic_DNA"/>
</dbReference>
<sequence length="97" mass="11454">MCYNKNMTLRKNETQHREIGNLIRKHRASLTDLPKSRQGFIDDRSQKFFDCDDWISEKTLCNYENGKNIPSLENIRNLSIALEIDELELVKEILDLL</sequence>
<accession>A0A3R9LFL1</accession>
<dbReference type="Proteomes" id="UP000267593">
    <property type="component" value="Unassembled WGS sequence"/>
</dbReference>
<protein>
    <submittedName>
        <fullName evidence="1">Uncharacterized protein</fullName>
    </submittedName>
</protein>
<dbReference type="AlphaFoldDB" id="A0A3R9LFL1"/>
<dbReference type="PROSITE" id="PS50943">
    <property type="entry name" value="HTH_CROC1"/>
    <property type="match status" value="1"/>
</dbReference>
<proteinExistence type="predicted"/>
<reference evidence="1 2" key="1">
    <citation type="submission" date="2018-11" db="EMBL/GenBank/DDBJ databases">
        <title>Species Designations Belie Phenotypic and Genotypic Heterogeneity in Oral Streptococci.</title>
        <authorList>
            <person name="Velsko I."/>
        </authorList>
    </citation>
    <scope>NUCLEOTIDE SEQUENCE [LARGE SCALE GENOMIC DNA]</scope>
    <source>
        <strain evidence="1 2">BCC63</strain>
    </source>
</reference>
<evidence type="ECO:0000313" key="2">
    <source>
        <dbReference type="Proteomes" id="UP000267593"/>
    </source>
</evidence>
<name>A0A3R9LFL1_STROR</name>
<dbReference type="Gene3D" id="1.10.260.40">
    <property type="entry name" value="lambda repressor-like DNA-binding domains"/>
    <property type="match status" value="1"/>
</dbReference>
<dbReference type="InterPro" id="IPR001387">
    <property type="entry name" value="Cro/C1-type_HTH"/>
</dbReference>